<organism evidence="13">
    <name type="scientific">Musca domestica</name>
    <name type="common">House fly</name>
    <dbReference type="NCBI Taxonomy" id="7370"/>
    <lineage>
        <taxon>Eukaryota</taxon>
        <taxon>Metazoa</taxon>
        <taxon>Ecdysozoa</taxon>
        <taxon>Arthropoda</taxon>
        <taxon>Hexapoda</taxon>
        <taxon>Insecta</taxon>
        <taxon>Pterygota</taxon>
        <taxon>Neoptera</taxon>
        <taxon>Endopterygota</taxon>
        <taxon>Diptera</taxon>
        <taxon>Brachycera</taxon>
        <taxon>Muscomorpha</taxon>
        <taxon>Muscoidea</taxon>
        <taxon>Muscidae</taxon>
        <taxon>Musca</taxon>
    </lineage>
</organism>
<comment type="caution">
    <text evidence="11">Lacks conserved residue(s) required for the propagation of feature annotation.</text>
</comment>
<dbReference type="SUPFAM" id="SSF54897">
    <property type="entry name" value="Protease propeptides/inhibitors"/>
    <property type="match status" value="1"/>
</dbReference>
<dbReference type="Pfam" id="PF00246">
    <property type="entry name" value="Peptidase_M14"/>
    <property type="match status" value="1"/>
</dbReference>
<evidence type="ECO:0000256" key="7">
    <source>
        <dbReference type="ARBA" id="ARBA00022801"/>
    </source>
</evidence>
<evidence type="ECO:0000259" key="12">
    <source>
        <dbReference type="PROSITE" id="PS52035"/>
    </source>
</evidence>
<dbReference type="EnsemblMetazoa" id="MDOA002233-RA">
    <property type="protein sequence ID" value="MDOA002233-PA"/>
    <property type="gene ID" value="MDOA002233"/>
</dbReference>
<evidence type="ECO:0000256" key="1">
    <source>
        <dbReference type="ARBA" id="ARBA00001947"/>
    </source>
</evidence>
<dbReference type="InterPro" id="IPR000834">
    <property type="entry name" value="Peptidase_M14"/>
</dbReference>
<dbReference type="VEuPathDB" id="VectorBase:MDOMA2_011971"/>
<keyword evidence="7" id="KW-0378">Hydrolase</keyword>
<proteinExistence type="inferred from homology"/>
<keyword evidence="6" id="KW-0732">Signal</keyword>
<feature type="domain" description="Peptidase M14" evidence="12">
    <location>
        <begin position="214"/>
        <end position="557"/>
    </location>
</feature>
<evidence type="ECO:0000256" key="6">
    <source>
        <dbReference type="ARBA" id="ARBA00022729"/>
    </source>
</evidence>
<keyword evidence="9" id="KW-0482">Metalloprotease</keyword>
<dbReference type="STRING" id="7370.A0A1I8M855"/>
<dbReference type="GO" id="GO:0005615">
    <property type="term" value="C:extracellular space"/>
    <property type="evidence" value="ECO:0007669"/>
    <property type="project" value="TreeGrafter"/>
</dbReference>
<dbReference type="SMART" id="SM00631">
    <property type="entry name" value="Zn_pept"/>
    <property type="match status" value="1"/>
</dbReference>
<reference evidence="13" key="1">
    <citation type="submission" date="2020-05" db="UniProtKB">
        <authorList>
            <consortium name="EnsemblMetazoa"/>
        </authorList>
    </citation>
    <scope>IDENTIFICATION</scope>
    <source>
        <strain evidence="13">Aabys</strain>
    </source>
</reference>
<dbReference type="Pfam" id="PF02244">
    <property type="entry name" value="Propep_M14"/>
    <property type="match status" value="1"/>
</dbReference>
<dbReference type="OrthoDB" id="3626597at2759"/>
<dbReference type="InterPro" id="IPR036990">
    <property type="entry name" value="M14A-like_propep"/>
</dbReference>
<evidence type="ECO:0000256" key="8">
    <source>
        <dbReference type="ARBA" id="ARBA00022833"/>
    </source>
</evidence>
<dbReference type="Gene3D" id="3.40.630.10">
    <property type="entry name" value="Zn peptidases"/>
    <property type="match status" value="1"/>
</dbReference>
<keyword evidence="3" id="KW-0121">Carboxypeptidase</keyword>
<name>A0A1I8M855_MUSDO</name>
<comment type="cofactor">
    <cofactor evidence="1">
        <name>Zn(2+)</name>
        <dbReference type="ChEBI" id="CHEBI:29105"/>
    </cofactor>
</comment>
<keyword evidence="5" id="KW-0479">Metal-binding</keyword>
<dbReference type="GO" id="GO:0004181">
    <property type="term" value="F:metallocarboxypeptidase activity"/>
    <property type="evidence" value="ECO:0007669"/>
    <property type="project" value="InterPro"/>
</dbReference>
<dbReference type="PANTHER" id="PTHR11705:SF89">
    <property type="entry name" value="PEPTIDASE M14 CARBOXYPEPTIDASE A DOMAIN-CONTAINING PROTEIN"/>
    <property type="match status" value="1"/>
</dbReference>
<evidence type="ECO:0000256" key="10">
    <source>
        <dbReference type="ARBA" id="ARBA00023157"/>
    </source>
</evidence>
<dbReference type="AlphaFoldDB" id="A0A1I8M855"/>
<evidence type="ECO:0000256" key="9">
    <source>
        <dbReference type="ARBA" id="ARBA00023049"/>
    </source>
</evidence>
<keyword evidence="10" id="KW-1015">Disulfide bond</keyword>
<dbReference type="GO" id="GO:0006508">
    <property type="term" value="P:proteolysis"/>
    <property type="evidence" value="ECO:0007669"/>
    <property type="project" value="UniProtKB-KW"/>
</dbReference>
<protein>
    <recommendedName>
        <fullName evidence="12">Peptidase M14 domain-containing protein</fullName>
    </recommendedName>
</protein>
<dbReference type="VEuPathDB" id="VectorBase:MDOA002233"/>
<comment type="similarity">
    <text evidence="2 11">Belongs to the peptidase M14 family.</text>
</comment>
<dbReference type="PANTHER" id="PTHR11705">
    <property type="entry name" value="PROTEASE FAMILY M14 CARBOXYPEPTIDASE A,B"/>
    <property type="match status" value="1"/>
</dbReference>
<dbReference type="SUPFAM" id="SSF53187">
    <property type="entry name" value="Zn-dependent exopeptidases"/>
    <property type="match status" value="1"/>
</dbReference>
<accession>A0A1I8M855</accession>
<evidence type="ECO:0000256" key="3">
    <source>
        <dbReference type="ARBA" id="ARBA00022645"/>
    </source>
</evidence>
<gene>
    <name evidence="13" type="primary">101897996</name>
</gene>
<dbReference type="InterPro" id="IPR003146">
    <property type="entry name" value="M14A_act_pep"/>
</dbReference>
<dbReference type="PROSITE" id="PS52035">
    <property type="entry name" value="PEPTIDASE_M14"/>
    <property type="match status" value="1"/>
</dbReference>
<evidence type="ECO:0000313" key="13">
    <source>
        <dbReference type="EnsemblMetazoa" id="MDOA002233-PA"/>
    </source>
</evidence>
<evidence type="ECO:0000256" key="5">
    <source>
        <dbReference type="ARBA" id="ARBA00022723"/>
    </source>
</evidence>
<dbReference type="Gene3D" id="3.30.70.340">
    <property type="entry name" value="Metallocarboxypeptidase-like"/>
    <property type="match status" value="1"/>
</dbReference>
<dbReference type="PRINTS" id="PR00765">
    <property type="entry name" value="CRBOXYPTASEA"/>
</dbReference>
<keyword evidence="4" id="KW-0645">Protease</keyword>
<dbReference type="GO" id="GO:0008270">
    <property type="term" value="F:zinc ion binding"/>
    <property type="evidence" value="ECO:0007669"/>
    <property type="project" value="InterPro"/>
</dbReference>
<sequence>FQQLEWFSSWFGDIKPKARKRTTTTTTTTTQLPQVPILTIVDPMRNPQNWIGILAHHIINQTSTTTQSPLKEIWSRVTSPATTTTTENPDIPRKISYNKYQIWRLKPQDDSQVQALEDYKNSDEGNKLQWLKGPSLRGLTDVLVPPRMLNDFQTSLSFESIDHEVLIFDVGKAIAYEKSKEDYLLTTTQSPKKRHNTNRFANNNNKPLAMTWMRYYEFDDIVTYLENMRMRYPQLVELIHIGRSYEGRPLIVMKIESKEAAAANSANLQTHEKAKLRNKKKIGIANAVFIEGGTHGAEWIAPATATWIINELLKTMKTNKSISDEQSLIRNTTWYIMPVLNPDGYVYSHEYDRFWKKSRSRHISRPSGLINSAMTWLQKKRVRDRVCYGVDLDRNWNYQWGKRGSSRSPCSEFFAGPGPFSEPETKALSEFLMDYRSHIKLYISMQAYGQIISYPYKANTTYDAERLDDFLDVAMVGTDGLRKKGSKTRYKIDSTNDLVENRSGCSDAFVAYDVGIPFSYTMQLADNGVHGYLLPSAAIESTSRDAFEIILAMLDYI</sequence>
<evidence type="ECO:0000256" key="11">
    <source>
        <dbReference type="PROSITE-ProRule" id="PRU01379"/>
    </source>
</evidence>
<evidence type="ECO:0000256" key="2">
    <source>
        <dbReference type="ARBA" id="ARBA00005988"/>
    </source>
</evidence>
<evidence type="ECO:0000256" key="4">
    <source>
        <dbReference type="ARBA" id="ARBA00022670"/>
    </source>
</evidence>
<keyword evidence="8" id="KW-0862">Zinc</keyword>
<dbReference type="FunFam" id="3.40.630.10:FF:000151">
    <property type="entry name" value="Blast:Carboxypeptidase B"/>
    <property type="match status" value="1"/>
</dbReference>